<accession>A0A1M7JEA2</accession>
<dbReference type="PROSITE" id="PS51257">
    <property type="entry name" value="PROKAR_LIPOPROTEIN"/>
    <property type="match status" value="1"/>
</dbReference>
<dbReference type="RefSeq" id="WP_073085256.1">
    <property type="nucleotide sequence ID" value="NZ_FRBL01000008.1"/>
</dbReference>
<organism evidence="1 2">
    <name type="scientific">Chitinophaga jiangningensis</name>
    <dbReference type="NCBI Taxonomy" id="1419482"/>
    <lineage>
        <taxon>Bacteria</taxon>
        <taxon>Pseudomonadati</taxon>
        <taxon>Bacteroidota</taxon>
        <taxon>Chitinophagia</taxon>
        <taxon>Chitinophagales</taxon>
        <taxon>Chitinophagaceae</taxon>
        <taxon>Chitinophaga</taxon>
    </lineage>
</organism>
<sequence>MKIIIPLCLLLTLLACNNKSVYRKAADEIVEQIPANHHLNVGNRRYNIYVPAGWTTNTRTEYGIDYYFLLAPKTAADPNTNINVITEDMQHYTLEEYMQKTIQAVMKAIPSAVILDQGLIETDSLKGAWYKYNMEPRGIKATLVSYVFPKDNIAYIITAGTQTKDAGRYRPLFDSVATSFRFIN</sequence>
<dbReference type="STRING" id="1419482.SAMN05444266_108315"/>
<keyword evidence="2" id="KW-1185">Reference proteome</keyword>
<protein>
    <recommendedName>
        <fullName evidence="3">PsbP protein</fullName>
    </recommendedName>
</protein>
<evidence type="ECO:0008006" key="3">
    <source>
        <dbReference type="Google" id="ProtNLM"/>
    </source>
</evidence>
<dbReference type="OrthoDB" id="673905at2"/>
<dbReference type="Gene3D" id="3.40.1000.10">
    <property type="entry name" value="Mog1/PsbP, alpha/beta/alpha sandwich"/>
    <property type="match status" value="1"/>
</dbReference>
<evidence type="ECO:0000313" key="2">
    <source>
        <dbReference type="Proteomes" id="UP000184420"/>
    </source>
</evidence>
<evidence type="ECO:0000313" key="1">
    <source>
        <dbReference type="EMBL" id="SHM50827.1"/>
    </source>
</evidence>
<dbReference type="Proteomes" id="UP000184420">
    <property type="component" value="Unassembled WGS sequence"/>
</dbReference>
<dbReference type="EMBL" id="FRBL01000008">
    <property type="protein sequence ID" value="SHM50827.1"/>
    <property type="molecule type" value="Genomic_DNA"/>
</dbReference>
<dbReference type="AlphaFoldDB" id="A0A1M7JEA2"/>
<dbReference type="SUPFAM" id="SSF55724">
    <property type="entry name" value="Mog1p/PsbP-like"/>
    <property type="match status" value="1"/>
</dbReference>
<reference evidence="1 2" key="1">
    <citation type="submission" date="2016-11" db="EMBL/GenBank/DDBJ databases">
        <authorList>
            <person name="Jaros S."/>
            <person name="Januszkiewicz K."/>
            <person name="Wedrychowicz H."/>
        </authorList>
    </citation>
    <scope>NUCLEOTIDE SEQUENCE [LARGE SCALE GENOMIC DNA]</scope>
    <source>
        <strain evidence="1 2">DSM 27406</strain>
    </source>
</reference>
<gene>
    <name evidence="1" type="ORF">SAMN05444266_108315</name>
</gene>
<name>A0A1M7JEA2_9BACT</name>
<dbReference type="InterPro" id="IPR016123">
    <property type="entry name" value="Mog1/PsbP_a/b/a-sand"/>
</dbReference>
<proteinExistence type="predicted"/>